<dbReference type="RefSeq" id="XP_001308416.1">
    <property type="nucleotide sequence ID" value="XM_001308415.1"/>
</dbReference>
<dbReference type="EMBL" id="DS113803">
    <property type="protein sequence ID" value="EAX95486.1"/>
    <property type="molecule type" value="Genomic_DNA"/>
</dbReference>
<name>A2FHX7_TRIV3</name>
<feature type="region of interest" description="Disordered" evidence="1">
    <location>
        <begin position="41"/>
        <end position="65"/>
    </location>
</feature>
<dbReference type="VEuPathDB" id="TrichDB:TVAGG3_0347720"/>
<accession>A2FHX7</accession>
<evidence type="ECO:0000313" key="2">
    <source>
        <dbReference type="EMBL" id="EAX95486.1"/>
    </source>
</evidence>
<proteinExistence type="predicted"/>
<evidence type="ECO:0000256" key="1">
    <source>
        <dbReference type="SAM" id="MobiDB-lite"/>
    </source>
</evidence>
<feature type="region of interest" description="Disordered" evidence="1">
    <location>
        <begin position="1"/>
        <end position="26"/>
    </location>
</feature>
<dbReference type="Proteomes" id="UP000001542">
    <property type="component" value="Unassembled WGS sequence"/>
</dbReference>
<dbReference type="InParanoid" id="A2FHX7"/>
<dbReference type="KEGG" id="tva:4753241"/>
<reference evidence="2" key="2">
    <citation type="journal article" date="2007" name="Science">
        <title>Draft genome sequence of the sexually transmitted pathogen Trichomonas vaginalis.</title>
        <authorList>
            <person name="Carlton J.M."/>
            <person name="Hirt R.P."/>
            <person name="Silva J.C."/>
            <person name="Delcher A.L."/>
            <person name="Schatz M."/>
            <person name="Zhao Q."/>
            <person name="Wortman J.R."/>
            <person name="Bidwell S.L."/>
            <person name="Alsmark U.C.M."/>
            <person name="Besteiro S."/>
            <person name="Sicheritz-Ponten T."/>
            <person name="Noel C.J."/>
            <person name="Dacks J.B."/>
            <person name="Foster P.G."/>
            <person name="Simillion C."/>
            <person name="Van de Peer Y."/>
            <person name="Miranda-Saavedra D."/>
            <person name="Barton G.J."/>
            <person name="Westrop G.D."/>
            <person name="Mueller S."/>
            <person name="Dessi D."/>
            <person name="Fiori P.L."/>
            <person name="Ren Q."/>
            <person name="Paulsen I."/>
            <person name="Zhang H."/>
            <person name="Bastida-Corcuera F.D."/>
            <person name="Simoes-Barbosa A."/>
            <person name="Brown M.T."/>
            <person name="Hayes R.D."/>
            <person name="Mukherjee M."/>
            <person name="Okumura C.Y."/>
            <person name="Schneider R."/>
            <person name="Smith A.J."/>
            <person name="Vanacova S."/>
            <person name="Villalvazo M."/>
            <person name="Haas B.J."/>
            <person name="Pertea M."/>
            <person name="Feldblyum T.V."/>
            <person name="Utterback T.R."/>
            <person name="Shu C.L."/>
            <person name="Osoegawa K."/>
            <person name="de Jong P.J."/>
            <person name="Hrdy I."/>
            <person name="Horvathova L."/>
            <person name="Zubacova Z."/>
            <person name="Dolezal P."/>
            <person name="Malik S.B."/>
            <person name="Logsdon J.M. Jr."/>
            <person name="Henze K."/>
            <person name="Gupta A."/>
            <person name="Wang C.C."/>
            <person name="Dunne R.L."/>
            <person name="Upcroft J.A."/>
            <person name="Upcroft P."/>
            <person name="White O."/>
            <person name="Salzberg S.L."/>
            <person name="Tang P."/>
            <person name="Chiu C.-H."/>
            <person name="Lee Y.-S."/>
            <person name="Embley T.M."/>
            <person name="Coombs G.H."/>
            <person name="Mottram J.C."/>
            <person name="Tachezy J."/>
            <person name="Fraser-Liggett C.M."/>
            <person name="Johnson P.J."/>
        </authorList>
    </citation>
    <scope>NUCLEOTIDE SEQUENCE [LARGE SCALE GENOMIC DNA]</scope>
    <source>
        <strain evidence="2">G3</strain>
    </source>
</reference>
<feature type="region of interest" description="Disordered" evidence="1">
    <location>
        <begin position="223"/>
        <end position="253"/>
    </location>
</feature>
<feature type="compositionally biased region" description="Low complexity" evidence="1">
    <location>
        <begin position="231"/>
        <end position="247"/>
    </location>
</feature>
<sequence length="293" mass="34892">MSDRSGSGNRGPSWRRERHRESRRDYYDYDDYEEHRKYDYLPRRNSDYNSVPRHSHLPSDMEKSPSNAFKSFKKYLDKIIFKELKESELTIADKPLRLLEKHIYNDILDAFTQICQYSRHRQDVNIDKSKTLVSYNPKVPLYQLQFEHNMKASVYPNLFEWSDLIQMHNIHSVQKLLEVQLDRDQLTQIKIDSIQNVLQHFSSIPAGYIVNHSDINMLNKELEKAKRTKSESQTSSSTTSARSSQLSNQRQLKNSDRSQTICITPQDIFTFLQLSPRFKFLYQQMMYNYQVNQ</sequence>
<gene>
    <name evidence="2" type="ORF">TVAG_222830</name>
</gene>
<protein>
    <submittedName>
        <fullName evidence="2">Uncharacterized protein</fullName>
    </submittedName>
</protein>
<dbReference type="AlphaFoldDB" id="A2FHX7"/>
<evidence type="ECO:0000313" key="3">
    <source>
        <dbReference type="Proteomes" id="UP000001542"/>
    </source>
</evidence>
<keyword evidence="3" id="KW-1185">Reference proteome</keyword>
<reference evidence="2" key="1">
    <citation type="submission" date="2006-10" db="EMBL/GenBank/DDBJ databases">
        <authorList>
            <person name="Amadeo P."/>
            <person name="Zhao Q."/>
            <person name="Wortman J."/>
            <person name="Fraser-Liggett C."/>
            <person name="Carlton J."/>
        </authorList>
    </citation>
    <scope>NUCLEOTIDE SEQUENCE</scope>
    <source>
        <strain evidence="2">G3</strain>
    </source>
</reference>
<organism evidence="2 3">
    <name type="scientific">Trichomonas vaginalis (strain ATCC PRA-98 / G3)</name>
    <dbReference type="NCBI Taxonomy" id="412133"/>
    <lineage>
        <taxon>Eukaryota</taxon>
        <taxon>Metamonada</taxon>
        <taxon>Parabasalia</taxon>
        <taxon>Trichomonadida</taxon>
        <taxon>Trichomonadidae</taxon>
        <taxon>Trichomonas</taxon>
    </lineage>
</organism>
<dbReference type="VEuPathDB" id="TrichDB:TVAG_222830"/>